<keyword evidence="3" id="KW-1185">Reference proteome</keyword>
<dbReference type="CDD" id="cd00093">
    <property type="entry name" value="HTH_XRE"/>
    <property type="match status" value="1"/>
</dbReference>
<evidence type="ECO:0000259" key="1">
    <source>
        <dbReference type="Pfam" id="PF17765"/>
    </source>
</evidence>
<reference evidence="2 3" key="1">
    <citation type="submission" date="2024-10" db="EMBL/GenBank/DDBJ databases">
        <title>The Natural Products Discovery Center: Release of the First 8490 Sequenced Strains for Exploring Actinobacteria Biosynthetic Diversity.</title>
        <authorList>
            <person name="Kalkreuter E."/>
            <person name="Kautsar S.A."/>
            <person name="Yang D."/>
            <person name="Bader C.D."/>
            <person name="Teijaro C.N."/>
            <person name="Fluegel L."/>
            <person name="Davis C.M."/>
            <person name="Simpson J.R."/>
            <person name="Lauterbach L."/>
            <person name="Steele A.D."/>
            <person name="Gui C."/>
            <person name="Meng S."/>
            <person name="Li G."/>
            <person name="Viehrig K."/>
            <person name="Ye F."/>
            <person name="Su P."/>
            <person name="Kiefer A.F."/>
            <person name="Nichols A."/>
            <person name="Cepeda A.J."/>
            <person name="Yan W."/>
            <person name="Fan B."/>
            <person name="Jiang Y."/>
            <person name="Adhikari A."/>
            <person name="Zheng C.-J."/>
            <person name="Schuster L."/>
            <person name="Cowan T.M."/>
            <person name="Smanski M.J."/>
            <person name="Chevrette M.G."/>
            <person name="De Carvalho L.P.S."/>
            <person name="Shen B."/>
        </authorList>
    </citation>
    <scope>NUCLEOTIDE SEQUENCE [LARGE SCALE GENOMIC DNA]</scope>
    <source>
        <strain evidence="2 3">NPDC001281</strain>
    </source>
</reference>
<dbReference type="Proteomes" id="UP001602119">
    <property type="component" value="Unassembled WGS sequence"/>
</dbReference>
<dbReference type="SUPFAM" id="SSF47413">
    <property type="entry name" value="lambda repressor-like DNA-binding domains"/>
    <property type="match status" value="1"/>
</dbReference>
<dbReference type="PANTHER" id="PTHR35010:SF2">
    <property type="entry name" value="BLL4672 PROTEIN"/>
    <property type="match status" value="1"/>
</dbReference>
<name>A0ABW6V668_MICFU</name>
<protein>
    <submittedName>
        <fullName evidence="2">Helix-turn-helix domain-containing protein</fullName>
    </submittedName>
</protein>
<dbReference type="Gene3D" id="3.30.450.180">
    <property type="match status" value="1"/>
</dbReference>
<comment type="caution">
    <text evidence="2">The sequence shown here is derived from an EMBL/GenBank/DDBJ whole genome shotgun (WGS) entry which is preliminary data.</text>
</comment>
<gene>
    <name evidence="2" type="ORF">ACFY05_16855</name>
</gene>
<evidence type="ECO:0000313" key="3">
    <source>
        <dbReference type="Proteomes" id="UP001602119"/>
    </source>
</evidence>
<dbReference type="PANTHER" id="PTHR35010">
    <property type="entry name" value="BLL4672 PROTEIN-RELATED"/>
    <property type="match status" value="1"/>
</dbReference>
<proteinExistence type="predicted"/>
<dbReference type="Pfam" id="PF17765">
    <property type="entry name" value="MLTR_LBD"/>
    <property type="match status" value="1"/>
</dbReference>
<dbReference type="EMBL" id="JBIAXI010000009">
    <property type="protein sequence ID" value="MFF4774523.1"/>
    <property type="molecule type" value="Genomic_DNA"/>
</dbReference>
<dbReference type="InterPro" id="IPR041413">
    <property type="entry name" value="MLTR_LBD"/>
</dbReference>
<dbReference type="InterPro" id="IPR010982">
    <property type="entry name" value="Lambda_DNA-bd_dom_sf"/>
</dbReference>
<dbReference type="InterPro" id="IPR001387">
    <property type="entry name" value="Cro/C1-type_HTH"/>
</dbReference>
<dbReference type="Gene3D" id="1.10.260.40">
    <property type="entry name" value="lambda repressor-like DNA-binding domains"/>
    <property type="match status" value="1"/>
</dbReference>
<accession>A0ABW6V668</accession>
<feature type="domain" description="MmyB-like transcription regulator ligand binding" evidence="1">
    <location>
        <begin position="65"/>
        <end position="230"/>
    </location>
</feature>
<evidence type="ECO:0000313" key="2">
    <source>
        <dbReference type="EMBL" id="MFF4774523.1"/>
    </source>
</evidence>
<dbReference type="RefSeq" id="WP_387342869.1">
    <property type="nucleotide sequence ID" value="NZ_JBIAXI010000009.1"/>
</dbReference>
<organism evidence="2 3">
    <name type="scientific">Microtetraspora fusca</name>
    <dbReference type="NCBI Taxonomy" id="1997"/>
    <lineage>
        <taxon>Bacteria</taxon>
        <taxon>Bacillati</taxon>
        <taxon>Actinomycetota</taxon>
        <taxon>Actinomycetes</taxon>
        <taxon>Streptosporangiales</taxon>
        <taxon>Streptosporangiaceae</taxon>
        <taxon>Microtetraspora</taxon>
    </lineage>
</organism>
<sequence>MAALAGISIDYYIRLEQGKETNPSVSVLRGLARALCLDAEGTEHLFALADRASGRSARPATGPSVRPGIRQLLEKLRPCPAYVRSRTNDILTSNPEGLALLAGIDEWPAERRNTTRYVFLHPAARTLYPDWTEAAAATVAQLREAVGADPDDPNLTALVEELTEASPEFVALWKRHEVRRRRTDRKTFCHPVAGEITFLYESLEIEPGGQRLAIYQTPPGNPAHDAVHLLALTVKKSYM</sequence>